<keyword evidence="7" id="KW-1185">Reference proteome</keyword>
<feature type="region of interest" description="Disordered" evidence="4">
    <location>
        <begin position="274"/>
        <end position="299"/>
    </location>
</feature>
<dbReference type="InterPro" id="IPR002347">
    <property type="entry name" value="SDR_fam"/>
</dbReference>
<dbReference type="Gene3D" id="3.40.50.720">
    <property type="entry name" value="NAD(P)-binding Rossmann-like Domain"/>
    <property type="match status" value="1"/>
</dbReference>
<dbReference type="RefSeq" id="XP_005784196.1">
    <property type="nucleotide sequence ID" value="XM_005784139.1"/>
</dbReference>
<evidence type="ECO:0000313" key="6">
    <source>
        <dbReference type="EnsemblProtists" id="EOD23368"/>
    </source>
</evidence>
<dbReference type="OMA" id="KKHPHIT"/>
<evidence type="ECO:0000256" key="3">
    <source>
        <dbReference type="ARBA" id="ARBA00023002"/>
    </source>
</evidence>
<dbReference type="PRINTS" id="PR00081">
    <property type="entry name" value="GDHRDH"/>
</dbReference>
<evidence type="ECO:0000256" key="2">
    <source>
        <dbReference type="ARBA" id="ARBA00022857"/>
    </source>
</evidence>
<dbReference type="KEGG" id="ehx:EMIHUDRAFT_239732"/>
<protein>
    <recommendedName>
        <fullName evidence="5">Ketoreductase domain-containing protein</fullName>
    </recommendedName>
</protein>
<dbReference type="InterPro" id="IPR036291">
    <property type="entry name" value="NAD(P)-bd_dom_sf"/>
</dbReference>
<dbReference type="eggNOG" id="KOG1208">
    <property type="taxonomic scope" value="Eukaryota"/>
</dbReference>
<dbReference type="EnsemblProtists" id="EOD23368">
    <property type="protein sequence ID" value="EOD23368"/>
    <property type="gene ID" value="EMIHUDRAFT_239732"/>
</dbReference>
<dbReference type="GeneID" id="17277040"/>
<dbReference type="PANTHER" id="PTHR43963:SF6">
    <property type="entry name" value="CHAIN DEHYDROGENASE FAMILY PROTEIN, PUTATIVE (AFU_ORTHOLOGUE AFUA_3G15350)-RELATED"/>
    <property type="match status" value="1"/>
</dbReference>
<comment type="similarity">
    <text evidence="1">Belongs to the short-chain dehydrogenases/reductases (SDR) family.</text>
</comment>
<dbReference type="EnsemblProtists" id="EOD31767">
    <property type="protein sequence ID" value="EOD31767"/>
    <property type="gene ID" value="EMIHUDRAFT_231395"/>
</dbReference>
<dbReference type="Proteomes" id="UP000013827">
    <property type="component" value="Unassembled WGS sequence"/>
</dbReference>
<proteinExistence type="inferred from homology"/>
<keyword evidence="3" id="KW-0560">Oxidoreductase</keyword>
<name>A0A0D3JIN3_EMIH1</name>
<sequence>MVRRVLVTGGNRGIGLAIVHRCLSDHGDTHVVLACRSASRGEDAVAALITERPDWKARLTVLEIDTSSDGSVRAAAATLEGSCGNPALYAIVNNAGIASGTVAEILNVNVRGPKRVDDAFGPLLDPLEGRVVQISSGAASGCVSRSSPDMAAFFTNASVSWREISGLLEAVEANPDLEAHGIGAAMGAYGLSKALLNAYAMALARERPELKVNACSPGMVATDIMGSFLPWWVPLPNAAVRFLATKLAGAKTPDEGTVSALHLLFSEELEGNGRYYGSDAKRSPLDRYRSPGSPPYAGP</sequence>
<keyword evidence="2" id="KW-0521">NADP</keyword>
<feature type="compositionally biased region" description="Basic and acidic residues" evidence="4">
    <location>
        <begin position="279"/>
        <end position="289"/>
    </location>
</feature>
<dbReference type="HOGENOM" id="CLU_010194_9_0_1"/>
<accession>A0A0D3JIN3</accession>
<dbReference type="Pfam" id="PF00106">
    <property type="entry name" value="adh_short"/>
    <property type="match status" value="1"/>
</dbReference>
<evidence type="ECO:0000256" key="4">
    <source>
        <dbReference type="SAM" id="MobiDB-lite"/>
    </source>
</evidence>
<evidence type="ECO:0000313" key="7">
    <source>
        <dbReference type="Proteomes" id="UP000013827"/>
    </source>
</evidence>
<dbReference type="PANTHER" id="PTHR43963">
    <property type="entry name" value="CARBONYL REDUCTASE 1-RELATED"/>
    <property type="match status" value="1"/>
</dbReference>
<evidence type="ECO:0000256" key="1">
    <source>
        <dbReference type="ARBA" id="ARBA00006484"/>
    </source>
</evidence>
<dbReference type="InterPro" id="IPR057326">
    <property type="entry name" value="KR_dom"/>
</dbReference>
<dbReference type="KEGG" id="ehx:EMIHUDRAFT_231395"/>
<feature type="domain" description="Ketoreductase" evidence="5">
    <location>
        <begin position="3"/>
        <end position="164"/>
    </location>
</feature>
<dbReference type="RefSeq" id="XP_005775797.1">
    <property type="nucleotide sequence ID" value="XM_005775740.1"/>
</dbReference>
<reference evidence="6" key="2">
    <citation type="submission" date="2024-10" db="UniProtKB">
        <authorList>
            <consortium name="EnsemblProtists"/>
        </authorList>
    </citation>
    <scope>IDENTIFICATION</scope>
</reference>
<dbReference type="SUPFAM" id="SSF51735">
    <property type="entry name" value="NAD(P)-binding Rossmann-fold domains"/>
    <property type="match status" value="1"/>
</dbReference>
<evidence type="ECO:0000259" key="5">
    <source>
        <dbReference type="SMART" id="SM00822"/>
    </source>
</evidence>
<dbReference type="AlphaFoldDB" id="A0A0D3JIN3"/>
<organism evidence="6 7">
    <name type="scientific">Emiliania huxleyi (strain CCMP1516)</name>
    <dbReference type="NCBI Taxonomy" id="280463"/>
    <lineage>
        <taxon>Eukaryota</taxon>
        <taxon>Haptista</taxon>
        <taxon>Haptophyta</taxon>
        <taxon>Prymnesiophyceae</taxon>
        <taxon>Isochrysidales</taxon>
        <taxon>Noelaerhabdaceae</taxon>
        <taxon>Emiliania</taxon>
    </lineage>
</organism>
<dbReference type="STRING" id="2903.R1DA51"/>
<dbReference type="GO" id="GO:0016491">
    <property type="term" value="F:oxidoreductase activity"/>
    <property type="evidence" value="ECO:0007669"/>
    <property type="project" value="UniProtKB-KW"/>
</dbReference>
<dbReference type="PaxDb" id="2903-EOD23368"/>
<dbReference type="SMART" id="SM00822">
    <property type="entry name" value="PKS_KR"/>
    <property type="match status" value="1"/>
</dbReference>
<reference evidence="7" key="1">
    <citation type="journal article" date="2013" name="Nature">
        <title>Pan genome of the phytoplankton Emiliania underpins its global distribution.</title>
        <authorList>
            <person name="Read B.A."/>
            <person name="Kegel J."/>
            <person name="Klute M.J."/>
            <person name="Kuo A."/>
            <person name="Lefebvre S.C."/>
            <person name="Maumus F."/>
            <person name="Mayer C."/>
            <person name="Miller J."/>
            <person name="Monier A."/>
            <person name="Salamov A."/>
            <person name="Young J."/>
            <person name="Aguilar M."/>
            <person name="Claverie J.M."/>
            <person name="Frickenhaus S."/>
            <person name="Gonzalez K."/>
            <person name="Herman E.K."/>
            <person name="Lin Y.C."/>
            <person name="Napier J."/>
            <person name="Ogata H."/>
            <person name="Sarno A.F."/>
            <person name="Shmutz J."/>
            <person name="Schroeder D."/>
            <person name="de Vargas C."/>
            <person name="Verret F."/>
            <person name="von Dassow P."/>
            <person name="Valentin K."/>
            <person name="Van de Peer Y."/>
            <person name="Wheeler G."/>
            <person name="Dacks J.B."/>
            <person name="Delwiche C.F."/>
            <person name="Dyhrman S.T."/>
            <person name="Glockner G."/>
            <person name="John U."/>
            <person name="Richards T."/>
            <person name="Worden A.Z."/>
            <person name="Zhang X."/>
            <person name="Grigoriev I.V."/>
            <person name="Allen A.E."/>
            <person name="Bidle K."/>
            <person name="Borodovsky M."/>
            <person name="Bowler C."/>
            <person name="Brownlee C."/>
            <person name="Cock J.M."/>
            <person name="Elias M."/>
            <person name="Gladyshev V.N."/>
            <person name="Groth M."/>
            <person name="Guda C."/>
            <person name="Hadaegh A."/>
            <person name="Iglesias-Rodriguez M.D."/>
            <person name="Jenkins J."/>
            <person name="Jones B.M."/>
            <person name="Lawson T."/>
            <person name="Leese F."/>
            <person name="Lindquist E."/>
            <person name="Lobanov A."/>
            <person name="Lomsadze A."/>
            <person name="Malik S.B."/>
            <person name="Marsh M.E."/>
            <person name="Mackinder L."/>
            <person name="Mock T."/>
            <person name="Mueller-Roeber B."/>
            <person name="Pagarete A."/>
            <person name="Parker M."/>
            <person name="Probert I."/>
            <person name="Quesneville H."/>
            <person name="Raines C."/>
            <person name="Rensing S.A."/>
            <person name="Riano-Pachon D.M."/>
            <person name="Richier S."/>
            <person name="Rokitta S."/>
            <person name="Shiraiwa Y."/>
            <person name="Soanes D.M."/>
            <person name="van der Giezen M."/>
            <person name="Wahlund T.M."/>
            <person name="Williams B."/>
            <person name="Wilson W."/>
            <person name="Wolfe G."/>
            <person name="Wurch L.L."/>
        </authorList>
    </citation>
    <scope>NUCLEOTIDE SEQUENCE</scope>
</reference>
<dbReference type="GeneID" id="17268914"/>